<dbReference type="AlphaFoldDB" id="A0A2V3IQL1"/>
<feature type="compositionally biased region" description="Polar residues" evidence="1">
    <location>
        <begin position="178"/>
        <end position="226"/>
    </location>
</feature>
<keyword evidence="3" id="KW-1185">Reference proteome</keyword>
<evidence type="ECO:0000256" key="1">
    <source>
        <dbReference type="SAM" id="MobiDB-lite"/>
    </source>
</evidence>
<organism evidence="2 3">
    <name type="scientific">Gracilariopsis chorda</name>
    <dbReference type="NCBI Taxonomy" id="448386"/>
    <lineage>
        <taxon>Eukaryota</taxon>
        <taxon>Rhodophyta</taxon>
        <taxon>Florideophyceae</taxon>
        <taxon>Rhodymeniophycidae</taxon>
        <taxon>Gracilariales</taxon>
        <taxon>Gracilariaceae</taxon>
        <taxon>Gracilariopsis</taxon>
    </lineage>
</organism>
<feature type="region of interest" description="Disordered" evidence="1">
    <location>
        <begin position="697"/>
        <end position="724"/>
    </location>
</feature>
<feature type="compositionally biased region" description="Polar residues" evidence="1">
    <location>
        <begin position="485"/>
        <end position="495"/>
    </location>
</feature>
<feature type="compositionally biased region" description="Polar residues" evidence="1">
    <location>
        <begin position="449"/>
        <end position="459"/>
    </location>
</feature>
<evidence type="ECO:0000313" key="3">
    <source>
        <dbReference type="Proteomes" id="UP000247409"/>
    </source>
</evidence>
<dbReference type="Proteomes" id="UP000247409">
    <property type="component" value="Unassembled WGS sequence"/>
</dbReference>
<feature type="compositionally biased region" description="Polar residues" evidence="1">
    <location>
        <begin position="592"/>
        <end position="603"/>
    </location>
</feature>
<gene>
    <name evidence="2" type="ORF">BWQ96_05829</name>
</gene>
<feature type="compositionally biased region" description="Low complexity" evidence="1">
    <location>
        <begin position="20"/>
        <end position="34"/>
    </location>
</feature>
<feature type="compositionally biased region" description="Basic and acidic residues" evidence="1">
    <location>
        <begin position="343"/>
        <end position="357"/>
    </location>
</feature>
<accession>A0A2V3IQL1</accession>
<reference evidence="2 3" key="1">
    <citation type="journal article" date="2018" name="Mol. Biol. Evol.">
        <title>Analysis of the draft genome of the red seaweed Gracilariopsis chorda provides insights into genome size evolution in Rhodophyta.</title>
        <authorList>
            <person name="Lee J."/>
            <person name="Yang E.C."/>
            <person name="Graf L."/>
            <person name="Yang J.H."/>
            <person name="Qiu H."/>
            <person name="Zel Zion U."/>
            <person name="Chan C.X."/>
            <person name="Stephens T.G."/>
            <person name="Weber A.P.M."/>
            <person name="Boo G.H."/>
            <person name="Boo S.M."/>
            <person name="Kim K.M."/>
            <person name="Shin Y."/>
            <person name="Jung M."/>
            <person name="Lee S.J."/>
            <person name="Yim H.S."/>
            <person name="Lee J.H."/>
            <person name="Bhattacharya D."/>
            <person name="Yoon H.S."/>
        </authorList>
    </citation>
    <scope>NUCLEOTIDE SEQUENCE [LARGE SCALE GENOMIC DNA]</scope>
    <source>
        <strain evidence="2 3">SKKU-2015</strain>
        <tissue evidence="2">Whole body</tissue>
    </source>
</reference>
<feature type="compositionally biased region" description="Low complexity" evidence="1">
    <location>
        <begin position="496"/>
        <end position="507"/>
    </location>
</feature>
<feature type="compositionally biased region" description="Polar residues" evidence="1">
    <location>
        <begin position="709"/>
        <end position="720"/>
    </location>
</feature>
<dbReference type="EMBL" id="NBIV01000092">
    <property type="protein sequence ID" value="PXF44386.1"/>
    <property type="molecule type" value="Genomic_DNA"/>
</dbReference>
<feature type="compositionally biased region" description="Low complexity" evidence="1">
    <location>
        <begin position="397"/>
        <end position="408"/>
    </location>
</feature>
<feature type="region of interest" description="Disordered" evidence="1">
    <location>
        <begin position="1"/>
        <end position="136"/>
    </location>
</feature>
<feature type="compositionally biased region" description="Basic and acidic residues" evidence="1">
    <location>
        <begin position="1"/>
        <end position="13"/>
    </location>
</feature>
<feature type="compositionally biased region" description="Polar residues" evidence="1">
    <location>
        <begin position="383"/>
        <end position="392"/>
    </location>
</feature>
<feature type="compositionally biased region" description="Low complexity" evidence="1">
    <location>
        <begin position="368"/>
        <end position="382"/>
    </location>
</feature>
<comment type="caution">
    <text evidence="2">The sequence shown here is derived from an EMBL/GenBank/DDBJ whole genome shotgun (WGS) entry which is preliminary data.</text>
</comment>
<name>A0A2V3IQL1_9FLOR</name>
<feature type="compositionally biased region" description="Polar residues" evidence="1">
    <location>
        <begin position="283"/>
        <end position="293"/>
    </location>
</feature>
<feature type="compositionally biased region" description="Pro residues" evidence="1">
    <location>
        <begin position="508"/>
        <end position="520"/>
    </location>
</feature>
<feature type="compositionally biased region" description="Polar residues" evidence="1">
    <location>
        <begin position="538"/>
        <end position="551"/>
    </location>
</feature>
<protein>
    <submittedName>
        <fullName evidence="2">Uncharacterized protein</fullName>
    </submittedName>
</protein>
<feature type="compositionally biased region" description="Low complexity" evidence="1">
    <location>
        <begin position="262"/>
        <end position="282"/>
    </location>
</feature>
<feature type="region of interest" description="Disordered" evidence="1">
    <location>
        <begin position="149"/>
        <end position="613"/>
    </location>
</feature>
<sequence length="1033" mass="110640">MAQDESKVTERRSGATPPVSSSRQQNDSQRSTRSPQQTRSVRQDRAVPEISEPSTPCSPRPRARATRETISGAKSTPENRSRGVEQNRVPWNHPSPIPGYPAPTGANPYSRLESSALPPSAIESEPNALPLPPNTHYQASVNLYESPSLTVPYANMGTGARPASQNTPLPPSEYYTPSAATPSGFNNTHWSSQEPSLGNPQESSISTYQDTLSHGQLSPSPLQRPQTPMYLPKPCAPLTPQQEPPRAQNKKPAIDAPLYHRPSAYPAPAYPSSGENQSFSSSQDTRPQPTFLHSQRPMYDSQPGPPAYDTIAPTRPSESNGKLPFSNSSSAFQYPPYPPQDDTSSKSSEDSSEDRNQLKPHMTSVKLPMYTPEPYTPTSSPSVDQDQYQVQSHKPDSTSYSSPQTPTYGQHPTPLPGDPVPTQQVLGNQGLVPPLHSNLPIQGVGYGSQRPNTNPSVRYSSKPEDSLADDNSLSIPEPPVYGSNAYPSGNYVSTAQQSQGHQSSQSQPQPPSIPPPPPHNIPEGYPGGDDNDMIQKQWEYQNLRPPSQSAPLSHAPGYETRPFVSGGAIDSSKISARPGGIQGSTRPPIAPASSQNPGASTDTKLPMSTPFTPLLSTPQSYPGSSSFQTPTQSHYQTVQSGKLPPISQYDVTEQLINQGLQGTPKPAKQTGSTYITPPVTQPQLSYCLPSTPQIYSSVGKPNLHPPPTVQSQIQQHTQFPQEDAHALQSYVQQPGFGPHQNQGTPGMYASPNAMNVPYYKNLAGQQQVFPSYTRPAGNVSYSPGQGQPQYPLNVTAMNPTHVASQSQAACPFPNNEVQGVPVMPHVSDSTPGFGDMNPPKIPFSVSTFPARPPGPNMSQFVQASPYQGGIVGPPVYAVPDQYAAAAANVRPMPPPHPSQNYNSLPPGQSGYTSFQTQGNGLHNHTNALGYTIASGPPNGLRPDGAVESLSSYGFPGNGLGNPVLMPQQTMAPAGTQLSGTNAYQLSAAPSGYVQQVPNGRWNSGAGSLATPSQAGELYEHFKKMVYINNPSKM</sequence>
<evidence type="ECO:0000313" key="2">
    <source>
        <dbReference type="EMBL" id="PXF44386.1"/>
    </source>
</evidence>
<proteinExistence type="predicted"/>
<feature type="compositionally biased region" description="Polar residues" evidence="1">
    <location>
        <begin position="316"/>
        <end position="332"/>
    </location>
</feature>